<feature type="compositionally biased region" description="Basic and acidic residues" evidence="11">
    <location>
        <begin position="600"/>
        <end position="609"/>
    </location>
</feature>
<evidence type="ECO:0000256" key="7">
    <source>
        <dbReference type="ARBA" id="ARBA00022833"/>
    </source>
</evidence>
<feature type="region of interest" description="Disordered" evidence="11">
    <location>
        <begin position="393"/>
        <end position="609"/>
    </location>
</feature>
<keyword evidence="5" id="KW-0479">Metal-binding</keyword>
<dbReference type="AlphaFoldDB" id="A0A8H3J2W3"/>
<feature type="compositionally biased region" description="Basic and acidic residues" evidence="11">
    <location>
        <begin position="854"/>
        <end position="866"/>
    </location>
</feature>
<dbReference type="GO" id="GO:0061630">
    <property type="term" value="F:ubiquitin protein ligase activity"/>
    <property type="evidence" value="ECO:0007669"/>
    <property type="project" value="UniProtKB-EC"/>
</dbReference>
<keyword evidence="4 12" id="KW-0812">Transmembrane</keyword>
<feature type="compositionally biased region" description="Low complexity" evidence="11">
    <location>
        <begin position="674"/>
        <end position="689"/>
    </location>
</feature>
<gene>
    <name evidence="15" type="ORF">HETSPECPRED_001870</name>
</gene>
<dbReference type="SMART" id="SM00184">
    <property type="entry name" value="RING"/>
    <property type="match status" value="1"/>
</dbReference>
<feature type="compositionally biased region" description="Basic and acidic residues" evidence="11">
    <location>
        <begin position="327"/>
        <end position="340"/>
    </location>
</feature>
<feature type="compositionally biased region" description="Polar residues" evidence="11">
    <location>
        <begin position="538"/>
        <end position="547"/>
    </location>
</feature>
<dbReference type="Pfam" id="PF13639">
    <property type="entry name" value="zf-RING_2"/>
    <property type="match status" value="1"/>
</dbReference>
<evidence type="ECO:0000256" key="9">
    <source>
        <dbReference type="ARBA" id="ARBA00023136"/>
    </source>
</evidence>
<keyword evidence="13" id="KW-0732">Signal</keyword>
<evidence type="ECO:0000256" key="3">
    <source>
        <dbReference type="ARBA" id="ARBA00012483"/>
    </source>
</evidence>
<feature type="compositionally biased region" description="Low complexity" evidence="11">
    <location>
        <begin position="579"/>
        <end position="595"/>
    </location>
</feature>
<feature type="compositionally biased region" description="Polar residues" evidence="11">
    <location>
        <begin position="140"/>
        <end position="151"/>
    </location>
</feature>
<evidence type="ECO:0000256" key="1">
    <source>
        <dbReference type="ARBA" id="ARBA00000900"/>
    </source>
</evidence>
<feature type="compositionally biased region" description="Basic and acidic residues" evidence="11">
    <location>
        <begin position="564"/>
        <end position="576"/>
    </location>
</feature>
<dbReference type="CDD" id="cd16454">
    <property type="entry name" value="RING-H2_PA-TM-RING"/>
    <property type="match status" value="1"/>
</dbReference>
<reference evidence="15" key="1">
    <citation type="submission" date="2021-03" db="EMBL/GenBank/DDBJ databases">
        <authorList>
            <person name="Tagirdzhanova G."/>
        </authorList>
    </citation>
    <scope>NUCLEOTIDE SEQUENCE</scope>
</reference>
<dbReference type="CDD" id="cd04813">
    <property type="entry name" value="PA_1"/>
    <property type="match status" value="1"/>
</dbReference>
<feature type="region of interest" description="Disordered" evidence="11">
    <location>
        <begin position="674"/>
        <end position="718"/>
    </location>
</feature>
<dbReference type="GO" id="GO:0016020">
    <property type="term" value="C:membrane"/>
    <property type="evidence" value="ECO:0007669"/>
    <property type="project" value="UniProtKB-SubCell"/>
</dbReference>
<organism evidence="15 16">
    <name type="scientific">Heterodermia speciosa</name>
    <dbReference type="NCBI Taxonomy" id="116794"/>
    <lineage>
        <taxon>Eukaryota</taxon>
        <taxon>Fungi</taxon>
        <taxon>Dikarya</taxon>
        <taxon>Ascomycota</taxon>
        <taxon>Pezizomycotina</taxon>
        <taxon>Lecanoromycetes</taxon>
        <taxon>OSLEUM clade</taxon>
        <taxon>Lecanoromycetidae</taxon>
        <taxon>Caliciales</taxon>
        <taxon>Physciaceae</taxon>
        <taxon>Heterodermia</taxon>
    </lineage>
</organism>
<dbReference type="InterPro" id="IPR051653">
    <property type="entry name" value="E3_ligase_sorting_rcpt"/>
</dbReference>
<feature type="transmembrane region" description="Helical" evidence="12">
    <location>
        <begin position="628"/>
        <end position="648"/>
    </location>
</feature>
<evidence type="ECO:0000256" key="2">
    <source>
        <dbReference type="ARBA" id="ARBA00004167"/>
    </source>
</evidence>
<feature type="domain" description="RING-type" evidence="14">
    <location>
        <begin position="760"/>
        <end position="803"/>
    </location>
</feature>
<feature type="region of interest" description="Disordered" evidence="11">
    <location>
        <begin position="812"/>
        <end position="866"/>
    </location>
</feature>
<dbReference type="Gene3D" id="3.50.30.30">
    <property type="match status" value="1"/>
</dbReference>
<dbReference type="OrthoDB" id="5357315at2759"/>
<dbReference type="Gene3D" id="3.30.40.10">
    <property type="entry name" value="Zinc/RING finger domain, C3HC4 (zinc finger)"/>
    <property type="match status" value="1"/>
</dbReference>
<evidence type="ECO:0000256" key="8">
    <source>
        <dbReference type="ARBA" id="ARBA00022989"/>
    </source>
</evidence>
<feature type="compositionally biased region" description="Polar residues" evidence="11">
    <location>
        <begin position="690"/>
        <end position="718"/>
    </location>
</feature>
<feature type="signal peptide" evidence="13">
    <location>
        <begin position="1"/>
        <end position="28"/>
    </location>
</feature>
<feature type="compositionally biased region" description="Polar residues" evidence="11">
    <location>
        <begin position="371"/>
        <end position="381"/>
    </location>
</feature>
<feature type="region of interest" description="Disordered" evidence="11">
    <location>
        <begin position="304"/>
        <end position="381"/>
    </location>
</feature>
<name>A0A8H3J2W3_9LECA</name>
<accession>A0A8H3J2W3</accession>
<evidence type="ECO:0000256" key="5">
    <source>
        <dbReference type="ARBA" id="ARBA00022723"/>
    </source>
</evidence>
<proteinExistence type="predicted"/>
<evidence type="ECO:0000313" key="16">
    <source>
        <dbReference type="Proteomes" id="UP000664521"/>
    </source>
</evidence>
<feature type="compositionally biased region" description="Polar residues" evidence="11">
    <location>
        <begin position="812"/>
        <end position="822"/>
    </location>
</feature>
<keyword evidence="6 10" id="KW-0863">Zinc-finger</keyword>
<dbReference type="GO" id="GO:0008270">
    <property type="term" value="F:zinc ion binding"/>
    <property type="evidence" value="ECO:0007669"/>
    <property type="project" value="UniProtKB-KW"/>
</dbReference>
<dbReference type="SUPFAM" id="SSF52025">
    <property type="entry name" value="PA domain"/>
    <property type="match status" value="1"/>
</dbReference>
<dbReference type="InterPro" id="IPR046450">
    <property type="entry name" value="PA_dom_sf"/>
</dbReference>
<dbReference type="EMBL" id="CAJPDS010000136">
    <property type="protein sequence ID" value="CAF9939726.1"/>
    <property type="molecule type" value="Genomic_DNA"/>
</dbReference>
<dbReference type="SUPFAM" id="SSF57850">
    <property type="entry name" value="RING/U-box"/>
    <property type="match status" value="1"/>
</dbReference>
<evidence type="ECO:0000256" key="12">
    <source>
        <dbReference type="SAM" id="Phobius"/>
    </source>
</evidence>
<sequence>MPPARPVLILLAIVALPTFFTFCSLLSAHPGHESDTETAPNQRGAFRSFFSFHTPSTLFPPAAIISLTDDNSTFFLARPADFGPRLISKGLSGQLWVGSGFGDDNVRRGGAATGPEGELGCSDVPGWESGDRRGHGDVSLGQSRYRTTSLPTEEASLVGIVGNVGSKNPEDQNDITTDKQGVSKLPNLGSTDDHLHFPLPESQVSKPTKSGQHEQHSTAVEGHVDIQTLQETAEITGKVVMLSRGGCGFLEKVKWAQRRGAVALIVGDDTRGGALVTMYARGDTSNVTIPSLFTSHTTAHLLSSLIPPESSDDDDNPEGYGRNEQSQGEKAKTLADEDRPTFTAAMKEPRPTSTAAIRRVSANDKIKATSRRQGASKSISNLRKQSFWQKLGFGRESDDQELEADSRRPPSSGRLSWVNEKFNGELSLEKRSGKDYKSNEQPKAKSKAPVKIQHTSGDGFEIGIQDWRDPDLVATKATDSKDSLQTKTIAAMAASPNADAHKSYDSSSSPKGGKAFSGGSITPGSGEYGHNPSDRGDTWNQEQTPNGDHQGENGWLSHALWGDEPEHATDDIEGDPHQSTSNSPSSLRPSKNSKPATVKSHPEEPEHEGLWVTLSPTTMSTTPFFDTLLVLVASPLITLTVVYALLLLRSRIRRRRWRAPKSVVERLPIRTYQTMPTSSTTSSARMATPFTSSPTSPLLQSRTQSIHSRSRAQSKAGSETCDQISLSLDEAAAQASAKGNEKSARAAAKKKKYSGRQVECVVCLEEYVEGYSQVMSLPCGHEFHAECITPWLTTRRRTCPICKNDVVRSMARSSSAQESPSDTAHPDSPGSDDVQVLAAETTNESPSAAIPIPRDNDVERGDDMADTLVEDRSGRRGWRGLTSFSLSAFSGEAAWRQAQADRNR</sequence>
<dbReference type="Pfam" id="PF02225">
    <property type="entry name" value="PA"/>
    <property type="match status" value="1"/>
</dbReference>
<feature type="compositionally biased region" description="Basic and acidic residues" evidence="11">
    <location>
        <begin position="427"/>
        <end position="443"/>
    </location>
</feature>
<dbReference type="PANTHER" id="PTHR47168">
    <property type="entry name" value="RING ZINC FINGER DOMAIN SUPERFAMILY PROTEIN-RELATED"/>
    <property type="match status" value="1"/>
</dbReference>
<keyword evidence="8 12" id="KW-1133">Transmembrane helix</keyword>
<dbReference type="FunFam" id="3.30.40.10:FF:000364">
    <property type="entry name" value="Protease-associated PA domain protein"/>
    <property type="match status" value="1"/>
</dbReference>
<dbReference type="InterPro" id="IPR001841">
    <property type="entry name" value="Znf_RING"/>
</dbReference>
<dbReference type="EC" id="2.3.2.27" evidence="3"/>
<dbReference type="PANTHER" id="PTHR47168:SF1">
    <property type="entry name" value="OS02G0798600 PROTEIN"/>
    <property type="match status" value="1"/>
</dbReference>
<keyword evidence="9 12" id="KW-0472">Membrane</keyword>
<evidence type="ECO:0000256" key="10">
    <source>
        <dbReference type="PROSITE-ProRule" id="PRU00175"/>
    </source>
</evidence>
<evidence type="ECO:0000256" key="11">
    <source>
        <dbReference type="SAM" id="MobiDB-lite"/>
    </source>
</evidence>
<dbReference type="InterPro" id="IPR013083">
    <property type="entry name" value="Znf_RING/FYVE/PHD"/>
</dbReference>
<protein>
    <recommendedName>
        <fullName evidence="3">RING-type E3 ubiquitin transferase</fullName>
        <ecNumber evidence="3">2.3.2.27</ecNumber>
    </recommendedName>
</protein>
<evidence type="ECO:0000256" key="13">
    <source>
        <dbReference type="SAM" id="SignalP"/>
    </source>
</evidence>
<comment type="catalytic activity">
    <reaction evidence="1">
        <text>S-ubiquitinyl-[E2 ubiquitin-conjugating enzyme]-L-cysteine + [acceptor protein]-L-lysine = [E2 ubiquitin-conjugating enzyme]-L-cysteine + N(6)-ubiquitinyl-[acceptor protein]-L-lysine.</text>
        <dbReference type="EC" id="2.3.2.27"/>
    </reaction>
</comment>
<dbReference type="Proteomes" id="UP000664521">
    <property type="component" value="Unassembled WGS sequence"/>
</dbReference>
<keyword evidence="7" id="KW-0862">Zinc</keyword>
<dbReference type="PROSITE" id="PS50089">
    <property type="entry name" value="ZF_RING_2"/>
    <property type="match status" value="1"/>
</dbReference>
<comment type="subcellular location">
    <subcellularLocation>
        <location evidence="2">Membrane</location>
        <topology evidence="2">Single-pass membrane protein</topology>
    </subcellularLocation>
</comment>
<comment type="caution">
    <text evidence="15">The sequence shown here is derived from an EMBL/GenBank/DDBJ whole genome shotgun (WGS) entry which is preliminary data.</text>
</comment>
<evidence type="ECO:0000259" key="14">
    <source>
        <dbReference type="PROSITE" id="PS50089"/>
    </source>
</evidence>
<evidence type="ECO:0000256" key="4">
    <source>
        <dbReference type="ARBA" id="ARBA00022692"/>
    </source>
</evidence>
<feature type="region of interest" description="Disordered" evidence="11">
    <location>
        <begin position="111"/>
        <end position="218"/>
    </location>
</feature>
<feature type="chain" id="PRO_5034868317" description="RING-type E3 ubiquitin transferase" evidence="13">
    <location>
        <begin position="29"/>
        <end position="904"/>
    </location>
</feature>
<evidence type="ECO:0000313" key="15">
    <source>
        <dbReference type="EMBL" id="CAF9939726.1"/>
    </source>
</evidence>
<dbReference type="InterPro" id="IPR003137">
    <property type="entry name" value="PA_domain"/>
</dbReference>
<keyword evidence="16" id="KW-1185">Reference proteome</keyword>
<evidence type="ECO:0000256" key="6">
    <source>
        <dbReference type="ARBA" id="ARBA00022771"/>
    </source>
</evidence>